<sequence>MNMIANCRYFTDDIATYIKYPGDAAKKITVEDPDSNELIDFPDNPISRVSTMIYANGGYFHVDDPVNPTSIVYINYEGYEVVIPN</sequence>
<organism evidence="1">
    <name type="scientific">Methanobacterium veterum</name>
    <dbReference type="NCBI Taxonomy" id="408577"/>
    <lineage>
        <taxon>Archaea</taxon>
        <taxon>Methanobacteriati</taxon>
        <taxon>Methanobacteriota</taxon>
        <taxon>Methanomada group</taxon>
        <taxon>Methanobacteria</taxon>
        <taxon>Methanobacteriales</taxon>
        <taxon>Methanobacteriaceae</taxon>
        <taxon>Methanobacterium</taxon>
    </lineage>
</organism>
<dbReference type="AlphaFoldDB" id="A0A9E5DL59"/>
<protein>
    <submittedName>
        <fullName evidence="1">Uncharacterized protein</fullName>
    </submittedName>
</protein>
<gene>
    <name evidence="1" type="ORF">O3H35_02790</name>
</gene>
<accession>A0A9E5DL59</accession>
<evidence type="ECO:0000313" key="1">
    <source>
        <dbReference type="EMBL" id="MCZ3371550.1"/>
    </source>
</evidence>
<proteinExistence type="predicted"/>
<name>A0A9E5DL59_9EURY</name>
<reference evidence="1" key="1">
    <citation type="submission" date="2022-12" db="EMBL/GenBank/DDBJ databases">
        <title>Reclassification of two methanogenic archaea species isolated from the Kolyma lowland permafrost.</title>
        <authorList>
            <person name="Trubitsyn V.E."/>
            <person name="Rivkina E.M."/>
            <person name="Shcherbakova V.A."/>
        </authorList>
    </citation>
    <scope>NUCLEOTIDE SEQUENCE</scope>
    <source>
        <strain evidence="1">MK4</strain>
    </source>
</reference>
<dbReference type="RefSeq" id="WP_157197625.1">
    <property type="nucleotide sequence ID" value="NZ_JAPVES010000025.1"/>
</dbReference>
<comment type="caution">
    <text evidence="1">The sequence shown here is derived from an EMBL/GenBank/DDBJ whole genome shotgun (WGS) entry which is preliminary data.</text>
</comment>
<dbReference type="Proteomes" id="UP001074446">
    <property type="component" value="Unassembled WGS sequence"/>
</dbReference>
<dbReference type="EMBL" id="JAPVES010000025">
    <property type="protein sequence ID" value="MCZ3371550.1"/>
    <property type="molecule type" value="Genomic_DNA"/>
</dbReference>